<comment type="caution">
    <text evidence="2">The sequence shown here is derived from an EMBL/GenBank/DDBJ whole genome shotgun (WGS) entry which is preliminary data.</text>
</comment>
<gene>
    <name evidence="2" type="ORF">Cflav_PD4290</name>
</gene>
<dbReference type="EMBL" id="ABOX02000009">
    <property type="protein sequence ID" value="EEF61611.1"/>
    <property type="molecule type" value="Genomic_DNA"/>
</dbReference>
<dbReference type="OrthoDB" id="6904817at2"/>
<dbReference type="RefSeq" id="WP_007414503.1">
    <property type="nucleotide sequence ID" value="NZ_ABOX02000009.1"/>
</dbReference>
<feature type="transmembrane region" description="Helical" evidence="1">
    <location>
        <begin position="56"/>
        <end position="80"/>
    </location>
</feature>
<keyword evidence="1" id="KW-1133">Transmembrane helix</keyword>
<sequence length="88" mass="9705">MTIVNCSECGTRIISRASTCPRCGAKNTFHRHRNSDALSSRPPVPRSLAQEKQNGGLVLLILFLVTLALVVLRPLLLSIFHSVSYPVY</sequence>
<organism evidence="2 3">
    <name type="scientific">Pedosphaera parvula (strain Ellin514)</name>
    <dbReference type="NCBI Taxonomy" id="320771"/>
    <lineage>
        <taxon>Bacteria</taxon>
        <taxon>Pseudomonadati</taxon>
        <taxon>Verrucomicrobiota</taxon>
        <taxon>Pedosphaerae</taxon>
        <taxon>Pedosphaerales</taxon>
        <taxon>Pedosphaeraceae</taxon>
        <taxon>Pedosphaera</taxon>
    </lineage>
</organism>
<keyword evidence="1" id="KW-0812">Transmembrane</keyword>
<evidence type="ECO:0008006" key="4">
    <source>
        <dbReference type="Google" id="ProtNLM"/>
    </source>
</evidence>
<evidence type="ECO:0000313" key="2">
    <source>
        <dbReference type="EMBL" id="EEF61611.1"/>
    </source>
</evidence>
<proteinExistence type="predicted"/>
<accession>B9XFB3</accession>
<keyword evidence="3" id="KW-1185">Reference proteome</keyword>
<evidence type="ECO:0000313" key="3">
    <source>
        <dbReference type="Proteomes" id="UP000003688"/>
    </source>
</evidence>
<keyword evidence="1" id="KW-0472">Membrane</keyword>
<dbReference type="AlphaFoldDB" id="B9XFB3"/>
<name>B9XFB3_PEDPL</name>
<dbReference type="Proteomes" id="UP000003688">
    <property type="component" value="Unassembled WGS sequence"/>
</dbReference>
<protein>
    <recommendedName>
        <fullName evidence="4">Zinc-ribbon domain-containing protein</fullName>
    </recommendedName>
</protein>
<evidence type="ECO:0000256" key="1">
    <source>
        <dbReference type="SAM" id="Phobius"/>
    </source>
</evidence>
<reference evidence="2 3" key="1">
    <citation type="journal article" date="2011" name="J. Bacteriol.">
        <title>Genome sequence of 'Pedosphaera parvula' Ellin514, an aerobic Verrucomicrobial isolate from pasture soil.</title>
        <authorList>
            <person name="Kant R."/>
            <person name="van Passel M.W."/>
            <person name="Sangwan P."/>
            <person name="Palva A."/>
            <person name="Lucas S."/>
            <person name="Copeland A."/>
            <person name="Lapidus A."/>
            <person name="Glavina Del Rio T."/>
            <person name="Dalin E."/>
            <person name="Tice H."/>
            <person name="Bruce D."/>
            <person name="Goodwin L."/>
            <person name="Pitluck S."/>
            <person name="Chertkov O."/>
            <person name="Larimer F.W."/>
            <person name="Land M.L."/>
            <person name="Hauser L."/>
            <person name="Brettin T.S."/>
            <person name="Detter J.C."/>
            <person name="Han S."/>
            <person name="de Vos W.M."/>
            <person name="Janssen P.H."/>
            <person name="Smidt H."/>
        </authorList>
    </citation>
    <scope>NUCLEOTIDE SEQUENCE [LARGE SCALE GENOMIC DNA]</scope>
    <source>
        <strain evidence="2 3">Ellin514</strain>
    </source>
</reference>
<dbReference type="STRING" id="320771.Cflav_PD4290"/>